<reference evidence="1" key="1">
    <citation type="submission" date="2021-02" db="EMBL/GenBank/DDBJ databases">
        <authorList>
            <person name="Dougan E. K."/>
            <person name="Rhodes N."/>
            <person name="Thang M."/>
            <person name="Chan C."/>
        </authorList>
    </citation>
    <scope>NUCLEOTIDE SEQUENCE</scope>
</reference>
<dbReference type="Proteomes" id="UP000649617">
    <property type="component" value="Unassembled WGS sequence"/>
</dbReference>
<dbReference type="EMBL" id="CAJNIZ010011865">
    <property type="protein sequence ID" value="CAE7325949.1"/>
    <property type="molecule type" value="Genomic_DNA"/>
</dbReference>
<proteinExistence type="predicted"/>
<sequence length="244" mass="27149">MIAERQLKCKAAETHGLLQFAVEMLMKHECTLNANVDPAKQMQFKLLKLAGKAALAFDEILAKHTRQIGDSELLELYNRYNEFVHLSARFAKGVARKRKLARKKLCVYKKSKSGRVSGGPDLKATAAYTSVFCQEVCRIWQDAWSKGLLPEQHYGSMEDLLQDCGFFGSSSIAASASAAPSSSSANQDSEVGPQLRRMSKLVPGFQIVWPSITQGLQQVFGFWDLLRVFQGNLRGRKGLNNYLG</sequence>
<accession>A0A812NY46</accession>
<dbReference type="AlphaFoldDB" id="A0A812NY46"/>
<keyword evidence="2" id="KW-1185">Reference proteome</keyword>
<evidence type="ECO:0000313" key="2">
    <source>
        <dbReference type="Proteomes" id="UP000649617"/>
    </source>
</evidence>
<evidence type="ECO:0000313" key="1">
    <source>
        <dbReference type="EMBL" id="CAE7325949.1"/>
    </source>
</evidence>
<gene>
    <name evidence="1" type="primary">PIF1</name>
    <name evidence="1" type="ORF">SPIL2461_LOCUS7538</name>
</gene>
<comment type="caution">
    <text evidence="1">The sequence shown here is derived from an EMBL/GenBank/DDBJ whole genome shotgun (WGS) entry which is preliminary data.</text>
</comment>
<organism evidence="1 2">
    <name type="scientific">Symbiodinium pilosum</name>
    <name type="common">Dinoflagellate</name>
    <dbReference type="NCBI Taxonomy" id="2952"/>
    <lineage>
        <taxon>Eukaryota</taxon>
        <taxon>Sar</taxon>
        <taxon>Alveolata</taxon>
        <taxon>Dinophyceae</taxon>
        <taxon>Suessiales</taxon>
        <taxon>Symbiodiniaceae</taxon>
        <taxon>Symbiodinium</taxon>
    </lineage>
</organism>
<name>A0A812NY46_SYMPI</name>
<protein>
    <submittedName>
        <fullName evidence="1">PIF1 protein</fullName>
    </submittedName>
</protein>